<evidence type="ECO:0000313" key="1">
    <source>
        <dbReference type="EMBL" id="MCC4231624.1"/>
    </source>
</evidence>
<protein>
    <submittedName>
        <fullName evidence="1">DUF1289 domain-containing protein</fullName>
    </submittedName>
</protein>
<dbReference type="EMBL" id="JAJGNP010000002">
    <property type="protein sequence ID" value="MCC4231624.1"/>
    <property type="molecule type" value="Genomic_DNA"/>
</dbReference>
<sequence length="66" mass="7187">MATPIASPCRNLCALDRDRATCTGCGRTIEEVVHWRSMSDAQRAAVMARVQDFAPPFPPPAHHTAP</sequence>
<dbReference type="RefSeq" id="WP_228226130.1">
    <property type="nucleotide sequence ID" value="NZ_JAJGNP010000002.1"/>
</dbReference>
<keyword evidence="2" id="KW-1185">Reference proteome</keyword>
<dbReference type="Proteomes" id="UP001198830">
    <property type="component" value="Unassembled WGS sequence"/>
</dbReference>
<dbReference type="Pfam" id="PF06945">
    <property type="entry name" value="DUF1289"/>
    <property type="match status" value="1"/>
</dbReference>
<organism evidence="1 2">
    <name type="scientific">Sphingobium soli</name>
    <dbReference type="NCBI Taxonomy" id="1591116"/>
    <lineage>
        <taxon>Bacteria</taxon>
        <taxon>Pseudomonadati</taxon>
        <taxon>Pseudomonadota</taxon>
        <taxon>Alphaproteobacteria</taxon>
        <taxon>Sphingomonadales</taxon>
        <taxon>Sphingomonadaceae</taxon>
        <taxon>Sphingobium</taxon>
    </lineage>
</organism>
<reference evidence="1 2" key="1">
    <citation type="submission" date="2021-10" db="EMBL/GenBank/DDBJ databases">
        <title>The diversity and Nitrogen Metabolism of Culturable Nitrate-Utilizing Bacteria Within the Oxygen Minimum Zone of the Changjiang (Yangtze River)Estuary.</title>
        <authorList>
            <person name="Zhang D."/>
            <person name="Zheng J."/>
            <person name="Liu S."/>
            <person name="He W."/>
        </authorList>
    </citation>
    <scope>NUCLEOTIDE SEQUENCE [LARGE SCALE GENOMIC DNA]</scope>
    <source>
        <strain evidence="1 2">FXH275-2</strain>
    </source>
</reference>
<comment type="caution">
    <text evidence="1">The sequence shown here is derived from an EMBL/GenBank/DDBJ whole genome shotgun (WGS) entry which is preliminary data.</text>
</comment>
<accession>A0ABS8GZC7</accession>
<dbReference type="InterPro" id="IPR010710">
    <property type="entry name" value="DUF1289"/>
</dbReference>
<name>A0ABS8GZC7_9SPHN</name>
<gene>
    <name evidence="1" type="ORF">LL253_02840</name>
</gene>
<dbReference type="PANTHER" id="PTHR35175">
    <property type="entry name" value="DUF1289 DOMAIN-CONTAINING PROTEIN"/>
    <property type="match status" value="1"/>
</dbReference>
<evidence type="ECO:0000313" key="2">
    <source>
        <dbReference type="Proteomes" id="UP001198830"/>
    </source>
</evidence>
<dbReference type="PANTHER" id="PTHR35175:SF2">
    <property type="entry name" value="DUF1289 DOMAIN-CONTAINING PROTEIN"/>
    <property type="match status" value="1"/>
</dbReference>
<proteinExistence type="predicted"/>